<comment type="subcellular location">
    <subcellularLocation>
        <location evidence="1">Membrane</location>
        <topology evidence="1">Single-pass membrane protein</topology>
    </subcellularLocation>
</comment>
<dbReference type="EMBL" id="JACRUP010000005">
    <property type="protein sequence ID" value="MBC5851175.1"/>
    <property type="molecule type" value="Genomic_DNA"/>
</dbReference>
<feature type="domain" description="Band 7" evidence="4">
    <location>
        <begin position="23"/>
        <end position="185"/>
    </location>
</feature>
<dbReference type="SUPFAM" id="SSF117892">
    <property type="entry name" value="Band 7/SPFH domain"/>
    <property type="match status" value="1"/>
</dbReference>
<dbReference type="SMART" id="SM00244">
    <property type="entry name" value="PHB"/>
    <property type="match status" value="1"/>
</dbReference>
<accession>A0A9X0RB27</accession>
<reference evidence="5" key="1">
    <citation type="submission" date="2020-08" db="EMBL/GenBank/DDBJ databases">
        <title>Genome Sequencing and Pan-Genome Analysis of Migratory bird Vibrio Strains, Inner Mongolia.</title>
        <authorList>
            <person name="Zheng L."/>
        </authorList>
    </citation>
    <scope>NUCLEOTIDE SEQUENCE</scope>
    <source>
        <strain evidence="5">M13F</strain>
    </source>
</reference>
<dbReference type="InterPro" id="IPR001107">
    <property type="entry name" value="Band_7"/>
</dbReference>
<evidence type="ECO:0000256" key="3">
    <source>
        <dbReference type="SAM" id="Phobius"/>
    </source>
</evidence>
<evidence type="ECO:0000256" key="2">
    <source>
        <dbReference type="SAM" id="MobiDB-lite"/>
    </source>
</evidence>
<evidence type="ECO:0000313" key="5">
    <source>
        <dbReference type="EMBL" id="MBC5851175.1"/>
    </source>
</evidence>
<dbReference type="Pfam" id="PF01145">
    <property type="entry name" value="Band_7"/>
    <property type="match status" value="1"/>
</dbReference>
<keyword evidence="3" id="KW-0472">Membrane</keyword>
<gene>
    <name evidence="5" type="ORF">H8Q88_09360</name>
</gene>
<dbReference type="Proteomes" id="UP000615796">
    <property type="component" value="Unassembled WGS sequence"/>
</dbReference>
<name>A0A9X0RB27_VIBME</name>
<proteinExistence type="predicted"/>
<feature type="transmembrane region" description="Helical" evidence="3">
    <location>
        <begin position="6"/>
        <end position="28"/>
    </location>
</feature>
<comment type="caution">
    <text evidence="5">The sequence shown here is derived from an EMBL/GenBank/DDBJ whole genome shotgun (WGS) entry which is preliminary data.</text>
</comment>
<evidence type="ECO:0000313" key="6">
    <source>
        <dbReference type="Proteomes" id="UP000615796"/>
    </source>
</evidence>
<evidence type="ECO:0000259" key="4">
    <source>
        <dbReference type="SMART" id="SM00244"/>
    </source>
</evidence>
<dbReference type="AlphaFoldDB" id="A0A9X0RB27"/>
<dbReference type="InterPro" id="IPR050710">
    <property type="entry name" value="Band7/mec-2_domain"/>
</dbReference>
<dbReference type="InterPro" id="IPR036013">
    <property type="entry name" value="Band_7/SPFH_dom_sf"/>
</dbReference>
<feature type="region of interest" description="Disordered" evidence="2">
    <location>
        <begin position="297"/>
        <end position="322"/>
    </location>
</feature>
<evidence type="ECO:0000256" key="1">
    <source>
        <dbReference type="ARBA" id="ARBA00004167"/>
    </source>
</evidence>
<keyword evidence="3" id="KW-1133">Transmembrane helix</keyword>
<dbReference type="Gene3D" id="3.30.479.30">
    <property type="entry name" value="Band 7 domain"/>
    <property type="match status" value="1"/>
</dbReference>
<keyword evidence="3" id="KW-0812">Transmembrane</keyword>
<dbReference type="PANTHER" id="PTHR43327">
    <property type="entry name" value="STOMATIN-LIKE PROTEIN 2, MITOCHONDRIAL"/>
    <property type="match status" value="1"/>
</dbReference>
<dbReference type="PANTHER" id="PTHR43327:SF10">
    <property type="entry name" value="STOMATIN-LIKE PROTEIN 2, MITOCHONDRIAL"/>
    <property type="match status" value="1"/>
</dbReference>
<dbReference type="RefSeq" id="WP_187025965.1">
    <property type="nucleotide sequence ID" value="NZ_JACRUP010000005.1"/>
</dbReference>
<protein>
    <recommendedName>
        <fullName evidence="4">Band 7 domain-containing protein</fullName>
    </recommendedName>
</protein>
<sequence>MGLLYNILMFGAIAFAVFVLLNSMIVIVKPKKGVLISLFGGRIVREISEPGIYFKLPAPIHFVADNVSFDIFQIKEECDVKTADEVILGMKVNASVRIMKNKMQEACYDLDNPESLIKSDLRQMTCSECDSLETKDIYSSKGEMTKNLINKLNKNYNQYGYEITDVKIDDPKLPSEVRNASNRVVAAKRTLEAAKIEKEAKFELKMADARADAGALEERTKAAVKSRESYAQVCVENLKKFKQSTTDESEINMLMMSMEAMDARDSVTTAARYGNLVLLGTNQTSNEMGLQAKVASLLQKAQKSSNSEGEVEENPEPMVNNK</sequence>
<keyword evidence="6" id="KW-1185">Reference proteome</keyword>
<dbReference type="GO" id="GO:0016020">
    <property type="term" value="C:membrane"/>
    <property type="evidence" value="ECO:0007669"/>
    <property type="project" value="UniProtKB-SubCell"/>
</dbReference>
<organism evidence="5 6">
    <name type="scientific">Vibrio metschnikovii</name>
    <dbReference type="NCBI Taxonomy" id="28172"/>
    <lineage>
        <taxon>Bacteria</taxon>
        <taxon>Pseudomonadati</taxon>
        <taxon>Pseudomonadota</taxon>
        <taxon>Gammaproteobacteria</taxon>
        <taxon>Vibrionales</taxon>
        <taxon>Vibrionaceae</taxon>
        <taxon>Vibrio</taxon>
    </lineage>
</organism>